<protein>
    <submittedName>
        <fullName evidence="2">Uncharacterized protein</fullName>
    </submittedName>
</protein>
<dbReference type="EMBL" id="LTDM01000009">
    <property type="protein sequence ID" value="OLS03349.1"/>
    <property type="molecule type" value="Genomic_DNA"/>
</dbReference>
<keyword evidence="1" id="KW-0175">Coiled coil</keyword>
<dbReference type="AlphaFoldDB" id="A0A1U7M810"/>
<accession>A0A1U7M810</accession>
<dbReference type="Proteomes" id="UP000186112">
    <property type="component" value="Unassembled WGS sequence"/>
</dbReference>
<organism evidence="2 3">
    <name type="scientific">Tissierella creatinophila DSM 6911</name>
    <dbReference type="NCBI Taxonomy" id="1123403"/>
    <lineage>
        <taxon>Bacteria</taxon>
        <taxon>Bacillati</taxon>
        <taxon>Bacillota</taxon>
        <taxon>Tissierellia</taxon>
        <taxon>Tissierellales</taxon>
        <taxon>Tissierellaceae</taxon>
        <taxon>Tissierella</taxon>
    </lineage>
</organism>
<feature type="coiled-coil region" evidence="1">
    <location>
        <begin position="21"/>
        <end position="80"/>
    </location>
</feature>
<proteinExistence type="predicted"/>
<comment type="caution">
    <text evidence="2">The sequence shown here is derived from an EMBL/GenBank/DDBJ whole genome shotgun (WGS) entry which is preliminary data.</text>
</comment>
<gene>
    <name evidence="2" type="ORF">TICRE_06890</name>
</gene>
<keyword evidence="3" id="KW-1185">Reference proteome</keyword>
<sequence length="86" mass="10164">MNDRELLELIATQVGTLTSDMKEVKGDMKEVKERVVVLESRMIKMEDDNHKNFTALFDGYKQNSEQLNRIEKEVSKHEEIILRRIK</sequence>
<name>A0A1U7M810_TISCR</name>
<reference evidence="2 3" key="1">
    <citation type="submission" date="2016-02" db="EMBL/GenBank/DDBJ databases">
        <title>Genome sequence of Tissierella creatinophila DSM 6911.</title>
        <authorList>
            <person name="Poehlein A."/>
            <person name="Daniel R."/>
        </authorList>
    </citation>
    <scope>NUCLEOTIDE SEQUENCE [LARGE SCALE GENOMIC DNA]</scope>
    <source>
        <strain evidence="2 3">DSM 6911</strain>
    </source>
</reference>
<dbReference type="OrthoDB" id="1707934at2"/>
<evidence type="ECO:0000313" key="3">
    <source>
        <dbReference type="Proteomes" id="UP000186112"/>
    </source>
</evidence>
<evidence type="ECO:0000313" key="2">
    <source>
        <dbReference type="EMBL" id="OLS03349.1"/>
    </source>
</evidence>
<evidence type="ECO:0000256" key="1">
    <source>
        <dbReference type="SAM" id="Coils"/>
    </source>
</evidence>
<dbReference type="RefSeq" id="WP_143583042.1">
    <property type="nucleotide sequence ID" value="NZ_LTDM01000009.1"/>
</dbReference>